<organism evidence="1 2">
    <name type="scientific">Trichonephila clavipes</name>
    <name type="common">Golden silk orbweaver</name>
    <name type="synonym">Nephila clavipes</name>
    <dbReference type="NCBI Taxonomy" id="2585209"/>
    <lineage>
        <taxon>Eukaryota</taxon>
        <taxon>Metazoa</taxon>
        <taxon>Ecdysozoa</taxon>
        <taxon>Arthropoda</taxon>
        <taxon>Chelicerata</taxon>
        <taxon>Arachnida</taxon>
        <taxon>Araneae</taxon>
        <taxon>Araneomorphae</taxon>
        <taxon>Entelegynae</taxon>
        <taxon>Araneoidea</taxon>
        <taxon>Nephilidae</taxon>
        <taxon>Trichonephila</taxon>
    </lineage>
</organism>
<keyword evidence="2" id="KW-1185">Reference proteome</keyword>
<gene>
    <name evidence="1" type="ORF">TNCV_1039101</name>
</gene>
<dbReference type="EMBL" id="BMAU01021364">
    <property type="protein sequence ID" value="GFY23611.1"/>
    <property type="molecule type" value="Genomic_DNA"/>
</dbReference>
<proteinExistence type="predicted"/>
<name>A0A8X7B8T7_TRICX</name>
<dbReference type="Proteomes" id="UP000887159">
    <property type="component" value="Unassembled WGS sequence"/>
</dbReference>
<comment type="caution">
    <text evidence="1">The sequence shown here is derived from an EMBL/GenBank/DDBJ whole genome shotgun (WGS) entry which is preliminary data.</text>
</comment>
<accession>A0A8X7B8T7</accession>
<reference evidence="1" key="1">
    <citation type="submission" date="2020-08" db="EMBL/GenBank/DDBJ databases">
        <title>Multicomponent nature underlies the extraordinary mechanical properties of spider dragline silk.</title>
        <authorList>
            <person name="Kono N."/>
            <person name="Nakamura H."/>
            <person name="Mori M."/>
            <person name="Yoshida Y."/>
            <person name="Ohtoshi R."/>
            <person name="Malay A.D."/>
            <person name="Moran D.A.P."/>
            <person name="Tomita M."/>
            <person name="Numata K."/>
            <person name="Arakawa K."/>
        </authorList>
    </citation>
    <scope>NUCLEOTIDE SEQUENCE</scope>
</reference>
<dbReference type="AlphaFoldDB" id="A0A8X7B8T7"/>
<protein>
    <submittedName>
        <fullName evidence="1">Uncharacterized protein</fullName>
    </submittedName>
</protein>
<evidence type="ECO:0000313" key="2">
    <source>
        <dbReference type="Proteomes" id="UP000887159"/>
    </source>
</evidence>
<sequence>MNVAILLRQITAGFFRRNNLLRISTPSSVSMVPLPMQPFMVCREGFHTVNGPAVVDISTPVTVDQRADNCMEEVSRTFIAMQIRYLP</sequence>
<evidence type="ECO:0000313" key="1">
    <source>
        <dbReference type="EMBL" id="GFY23611.1"/>
    </source>
</evidence>